<dbReference type="EMBL" id="QUQM01000005">
    <property type="protein sequence ID" value="KAA8643401.1"/>
    <property type="molecule type" value="Genomic_DNA"/>
</dbReference>
<organism evidence="2 3">
    <name type="scientific">Aspergillus tanneri</name>
    <dbReference type="NCBI Taxonomy" id="1220188"/>
    <lineage>
        <taxon>Eukaryota</taxon>
        <taxon>Fungi</taxon>
        <taxon>Dikarya</taxon>
        <taxon>Ascomycota</taxon>
        <taxon>Pezizomycotina</taxon>
        <taxon>Eurotiomycetes</taxon>
        <taxon>Eurotiomycetidae</taxon>
        <taxon>Eurotiales</taxon>
        <taxon>Aspergillaceae</taxon>
        <taxon>Aspergillus</taxon>
        <taxon>Aspergillus subgen. Circumdati</taxon>
    </lineage>
</organism>
<dbReference type="VEuPathDB" id="FungiDB:EYZ11_011323"/>
<dbReference type="AlphaFoldDB" id="A0A5M9M9E0"/>
<proteinExistence type="predicted"/>
<accession>A0A5M9M9E0</accession>
<comment type="caution">
    <text evidence="2">The sequence shown here is derived from an EMBL/GenBank/DDBJ whole genome shotgun (WGS) entry which is preliminary data.</text>
</comment>
<dbReference type="GeneID" id="54332872"/>
<evidence type="ECO:0000313" key="3">
    <source>
        <dbReference type="Proteomes" id="UP000324241"/>
    </source>
</evidence>
<evidence type="ECO:0000313" key="2">
    <source>
        <dbReference type="EMBL" id="KAA8643401.1"/>
    </source>
</evidence>
<dbReference type="Proteomes" id="UP000324241">
    <property type="component" value="Unassembled WGS sequence"/>
</dbReference>
<reference evidence="2 3" key="1">
    <citation type="submission" date="2019-08" db="EMBL/GenBank/DDBJ databases">
        <title>The genome sequence of a newly discovered highly antifungal drug resistant Aspergillus species, Aspergillus tanneri NIH 1004.</title>
        <authorList>
            <person name="Mounaud S."/>
            <person name="Singh I."/>
            <person name="Joardar V."/>
            <person name="Pakala S."/>
            <person name="Pakala S."/>
            <person name="Venepally P."/>
            <person name="Chung J.K."/>
            <person name="Losada L."/>
            <person name="Nierman W.C."/>
        </authorList>
    </citation>
    <scope>NUCLEOTIDE SEQUENCE [LARGE SCALE GENOMIC DNA]</scope>
    <source>
        <strain evidence="2 3">NIH1004</strain>
    </source>
</reference>
<dbReference type="RefSeq" id="XP_033422763.1">
    <property type="nucleotide sequence ID" value="XM_033574745.1"/>
</dbReference>
<sequence length="433" mass="48511">MKGAAVIADAWIPGVEISQGYPILGGQGAALVAGDEMVFVTVWCGSVHCERWCSRANGSRRRSSSSGRRRRNSNADTVLCLERAAVIANAGIPRYSKKDLNSGSCVLDEGLGVPERGVFHDDDDGDSEDVWDNGNLEPYKPPSSKQLRRHHRKTVVAAENWRLANASSPVQVVESVFYKARNDDDTEKPDAVDLSQFFNYQYFACPARGTRNPTLTDFRYRLVLTCEQKGKNYCTDPDTRLKTDLGITTKSSLIMPLAHGIDRTEWENSGRTLSYNFKHNFCLAFGLAYMTSLSETSDQWGNMSIQDWTRTSDGGACKTPSDVFCAINVHIQHNVYRFGGCNRICYHEQRGRVVLSKTTRICTMQVNFDGSLFDDHPATGTWSKRDAAIGKFGEWDIENPEAWFPLPENEFQLSPGNLMSEHFVEKKLYSYSS</sequence>
<name>A0A5M9M9E0_9EURO</name>
<dbReference type="VEuPathDB" id="FungiDB:EYZ11_011319"/>
<feature type="region of interest" description="Disordered" evidence="1">
    <location>
        <begin position="117"/>
        <end position="150"/>
    </location>
</feature>
<evidence type="ECO:0000256" key="1">
    <source>
        <dbReference type="SAM" id="MobiDB-lite"/>
    </source>
</evidence>
<feature type="compositionally biased region" description="Acidic residues" evidence="1">
    <location>
        <begin position="121"/>
        <end position="131"/>
    </location>
</feature>
<protein>
    <submittedName>
        <fullName evidence="2">Uncharacterized protein</fullName>
    </submittedName>
</protein>
<dbReference type="OrthoDB" id="73875at2759"/>
<gene>
    <name evidence="2" type="ORF">ATNIH1004_010170</name>
</gene>